<dbReference type="Pfam" id="PF01030">
    <property type="entry name" value="Recep_L_domain"/>
    <property type="match status" value="1"/>
</dbReference>
<dbReference type="InterPro" id="IPR036941">
    <property type="entry name" value="Rcpt_L-dom_sf"/>
</dbReference>
<dbReference type="OrthoDB" id="5789728at2759"/>
<evidence type="ECO:0000256" key="1">
    <source>
        <dbReference type="SAM" id="Phobius"/>
    </source>
</evidence>
<dbReference type="PANTHER" id="PTHR21662:SF3">
    <property type="entry name" value="RECEPTOR L-DOMAIN DOMAIN-CONTAINING PROTEIN"/>
    <property type="match status" value="1"/>
</dbReference>
<accession>G0MUF6</accession>
<dbReference type="InterPro" id="IPR053079">
    <property type="entry name" value="SPS2_domain"/>
</dbReference>
<organism evidence="4">
    <name type="scientific">Caenorhabditis brenneri</name>
    <name type="common">Nematode worm</name>
    <dbReference type="NCBI Taxonomy" id="135651"/>
    <lineage>
        <taxon>Eukaryota</taxon>
        <taxon>Metazoa</taxon>
        <taxon>Ecdysozoa</taxon>
        <taxon>Nematoda</taxon>
        <taxon>Chromadorea</taxon>
        <taxon>Rhabditida</taxon>
        <taxon>Rhabditina</taxon>
        <taxon>Rhabditomorpha</taxon>
        <taxon>Rhabditoidea</taxon>
        <taxon>Rhabditidae</taxon>
        <taxon>Peloderinae</taxon>
        <taxon>Caenorhabditis</taxon>
    </lineage>
</organism>
<evidence type="ECO:0000259" key="2">
    <source>
        <dbReference type="Pfam" id="PF01030"/>
    </source>
</evidence>
<dbReference type="AlphaFoldDB" id="G0MUF6"/>
<name>G0MUF6_CAEBE</name>
<keyword evidence="1" id="KW-0472">Membrane</keyword>
<keyword evidence="1" id="KW-0812">Transmembrane</keyword>
<sequence length="326" mass="36651">MKHLIGGFVMYCTNYTSARFLAALESIETDYTQMVWEDNYYMEDLGMTNLTSITCSGITVSSGSAMKHLILPILKFARSNNLDYPEVNVMISNMNDNFCITFEEMEKLMNIDNLDLPSLDTMYCPPTVEDKICTTLVEGCTRIYGDVEIGPGFDLKLMKSVESVFGTLVINGTELSNLSFLESLKFVAPLGWKPASLGGQPGGERKYAIVVENNQNLVNYTFPKLKRVRGDQPYIIVFDNNNEELSYNPEMCFQLKEQLNTTQNPAVDGLICGFIKSKAENRDGSRKEWIILALIICVSLVLFLALIAYCCCCKQRDNDTTDKPFS</sequence>
<feature type="transmembrane region" description="Helical" evidence="1">
    <location>
        <begin position="289"/>
        <end position="309"/>
    </location>
</feature>
<keyword evidence="4" id="KW-1185">Reference proteome</keyword>
<keyword evidence="1" id="KW-1133">Transmembrane helix</keyword>
<proteinExistence type="predicted"/>
<dbReference type="PANTHER" id="PTHR21662">
    <property type="entry name" value="RECEPTOR PROTEIN-TYROSINE KINASE"/>
    <property type="match status" value="1"/>
</dbReference>
<dbReference type="FunCoup" id="G0MUF6">
    <property type="interactions" value="9"/>
</dbReference>
<dbReference type="Proteomes" id="UP000008068">
    <property type="component" value="Unassembled WGS sequence"/>
</dbReference>
<evidence type="ECO:0000313" key="3">
    <source>
        <dbReference type="EMBL" id="EGT44094.1"/>
    </source>
</evidence>
<dbReference type="InParanoid" id="G0MUF6"/>
<dbReference type="HOGENOM" id="CLU_028064_0_0_1"/>
<dbReference type="InterPro" id="IPR000494">
    <property type="entry name" value="Rcpt_L-dom"/>
</dbReference>
<evidence type="ECO:0000313" key="4">
    <source>
        <dbReference type="Proteomes" id="UP000008068"/>
    </source>
</evidence>
<dbReference type="SUPFAM" id="SSF52058">
    <property type="entry name" value="L domain-like"/>
    <property type="match status" value="2"/>
</dbReference>
<protein>
    <recommendedName>
        <fullName evidence="2">Receptor L-domain domain-containing protein</fullName>
    </recommendedName>
</protein>
<dbReference type="Gene3D" id="3.80.20.20">
    <property type="entry name" value="Receptor L-domain"/>
    <property type="match status" value="1"/>
</dbReference>
<reference evidence="4" key="1">
    <citation type="submission" date="2011-07" db="EMBL/GenBank/DDBJ databases">
        <authorList>
            <consortium name="Caenorhabditis brenneri Sequencing and Analysis Consortium"/>
            <person name="Wilson R.K."/>
        </authorList>
    </citation>
    <scope>NUCLEOTIDE SEQUENCE [LARGE SCALE GENOMIC DNA]</scope>
    <source>
        <strain evidence="4">PB2801</strain>
    </source>
</reference>
<gene>
    <name evidence="3" type="ORF">CAEBREN_31539</name>
</gene>
<dbReference type="EMBL" id="GL379812">
    <property type="protein sequence ID" value="EGT44094.1"/>
    <property type="molecule type" value="Genomic_DNA"/>
</dbReference>
<feature type="domain" description="Receptor L-domain" evidence="2">
    <location>
        <begin position="139"/>
        <end position="251"/>
    </location>
</feature>